<dbReference type="InterPro" id="IPR036969">
    <property type="entry name" value="Citrate_synthase_sf"/>
</dbReference>
<evidence type="ECO:0000256" key="1">
    <source>
        <dbReference type="ARBA" id="ARBA00004173"/>
    </source>
</evidence>
<proteinExistence type="inferred from homology"/>
<evidence type="ECO:0000313" key="7">
    <source>
        <dbReference type="EMBL" id="WFD33740.1"/>
    </source>
</evidence>
<keyword evidence="8" id="KW-1185">Reference proteome</keyword>
<dbReference type="Gene3D" id="1.10.580.10">
    <property type="entry name" value="Citrate Synthase, domain 1"/>
    <property type="match status" value="1"/>
</dbReference>
<dbReference type="PROSITE" id="PS00480">
    <property type="entry name" value="CITRATE_SYNTHASE"/>
    <property type="match status" value="1"/>
</dbReference>
<evidence type="ECO:0000256" key="4">
    <source>
        <dbReference type="ARBA" id="ARBA00022946"/>
    </source>
</evidence>
<dbReference type="Gene3D" id="1.10.230.10">
    <property type="entry name" value="Cytochrome P450-Terp, domain 2"/>
    <property type="match status" value="1"/>
</dbReference>
<comment type="subcellular location">
    <subcellularLocation>
        <location evidence="1">Mitochondrion</location>
    </subcellularLocation>
</comment>
<dbReference type="PRINTS" id="PR00143">
    <property type="entry name" value="CITRTSNTHASE"/>
</dbReference>
<dbReference type="GO" id="GO:0005759">
    <property type="term" value="C:mitochondrial matrix"/>
    <property type="evidence" value="ECO:0007669"/>
    <property type="project" value="TreeGrafter"/>
</dbReference>
<dbReference type="PANTHER" id="PTHR11739:SF15">
    <property type="entry name" value="CITRATE SYNTHASE 3, MITOCHONDRIAL"/>
    <property type="match status" value="1"/>
</dbReference>
<dbReference type="SUPFAM" id="SSF48256">
    <property type="entry name" value="Citrate synthase"/>
    <property type="match status" value="1"/>
</dbReference>
<evidence type="ECO:0000313" key="8">
    <source>
        <dbReference type="Proteomes" id="UP001219933"/>
    </source>
</evidence>
<evidence type="ECO:0000256" key="6">
    <source>
        <dbReference type="RuleBase" id="RU000441"/>
    </source>
</evidence>
<reference evidence="7" key="1">
    <citation type="submission" date="2023-03" db="EMBL/GenBank/DDBJ databases">
        <title>Mating type loci evolution in Malassezia.</title>
        <authorList>
            <person name="Coelho M.A."/>
        </authorList>
    </citation>
    <scope>NUCLEOTIDE SEQUENCE</scope>
    <source>
        <strain evidence="7">CBS 11721</strain>
    </source>
</reference>
<dbReference type="FunFam" id="1.10.580.10:FF:000001">
    <property type="entry name" value="Citrate synthase"/>
    <property type="match status" value="1"/>
</dbReference>
<evidence type="ECO:0000256" key="2">
    <source>
        <dbReference type="ARBA" id="ARBA00010566"/>
    </source>
</evidence>
<dbReference type="GO" id="GO:0006099">
    <property type="term" value="P:tricarboxylic acid cycle"/>
    <property type="evidence" value="ECO:0007669"/>
    <property type="project" value="TreeGrafter"/>
</dbReference>
<dbReference type="Proteomes" id="UP001219933">
    <property type="component" value="Chromosome 1"/>
</dbReference>
<dbReference type="InterPro" id="IPR016143">
    <property type="entry name" value="Citrate_synth-like_sm_a-sub"/>
</dbReference>
<dbReference type="Pfam" id="PF00285">
    <property type="entry name" value="Citrate_synt"/>
    <property type="match status" value="1"/>
</dbReference>
<dbReference type="InterPro" id="IPR002020">
    <property type="entry name" value="Citrate_synthase"/>
</dbReference>
<dbReference type="InterPro" id="IPR016142">
    <property type="entry name" value="Citrate_synth-like_lrg_a-sub"/>
</dbReference>
<keyword evidence="7" id="KW-0012">Acyltransferase</keyword>
<keyword evidence="4" id="KW-0809">Transit peptide</keyword>
<keyword evidence="5" id="KW-0496">Mitochondrion</keyword>
<sequence length="540" mass="59170">MIDANIPVCQHWETRDAELALSAADAPSMTQNRTVATEDENDGVRINGFIARTSIKANRAASPNLTGYTMLSLYIPRAALRSSVAPRQFAAASTAVRYASTKTLQQTLAEVVPEKREQLAKLKAEHAESNLGEVKVSHLLGGMRGLKIMLWEGSVLDAEKGITFHGKSIPQCQKELPNADSIGNKGTEMLPESMLWLILTGKVPTPEEVKGLSQDLVSRAKLPEYLEKIIDSFPKTLHPMTQFSSAVAALNHDSKFADAYNRGVKKTEYWQPTLEDSLDLIAKLPSIAARIYYNVYGKGDGKQAIDPSRDLIENFSHQLGYGDKEGLTDYLRLYVAVHGDHEGGNVSAHTAHLVGSALSDPYLAYAAALNGLAGPLHGLANQEVLNWSLELQKHVGDNPSDQQITDYLWSTLKSGRVVPGYGHAVLRQPDPRFTALSGYCNTRPELQASPIVKLVQRLSQLAPVVLKEHGKTKNPYPNVDAGSGCVLYTYGLDEFKFYTVLFGVARAYGALPQLVYDRALGLPIERPKSMSMDALFELLK</sequence>
<evidence type="ECO:0000256" key="3">
    <source>
        <dbReference type="ARBA" id="ARBA00022679"/>
    </source>
</evidence>
<dbReference type="EMBL" id="CP119877">
    <property type="protein sequence ID" value="WFD33740.1"/>
    <property type="molecule type" value="Genomic_DNA"/>
</dbReference>
<dbReference type="NCBIfam" id="NF007128">
    <property type="entry name" value="PRK09569.1"/>
    <property type="match status" value="1"/>
</dbReference>
<protein>
    <recommendedName>
        <fullName evidence="6">Citrate synthase</fullName>
    </recommendedName>
</protein>
<organism evidence="7 8">
    <name type="scientific">Malassezia cuniculi</name>
    <dbReference type="NCBI Taxonomy" id="948313"/>
    <lineage>
        <taxon>Eukaryota</taxon>
        <taxon>Fungi</taxon>
        <taxon>Dikarya</taxon>
        <taxon>Basidiomycota</taxon>
        <taxon>Ustilaginomycotina</taxon>
        <taxon>Malasseziomycetes</taxon>
        <taxon>Malasseziales</taxon>
        <taxon>Malasseziaceae</taxon>
        <taxon>Malassezia</taxon>
    </lineage>
</organism>
<keyword evidence="3 6" id="KW-0808">Transferase</keyword>
<dbReference type="GO" id="GO:0046912">
    <property type="term" value="F:acyltransferase activity, acyl groups converted into alkyl on transfer"/>
    <property type="evidence" value="ECO:0007669"/>
    <property type="project" value="InterPro"/>
</dbReference>
<dbReference type="PANTHER" id="PTHR11739">
    <property type="entry name" value="CITRATE SYNTHASE"/>
    <property type="match status" value="1"/>
</dbReference>
<evidence type="ECO:0000256" key="5">
    <source>
        <dbReference type="ARBA" id="ARBA00023128"/>
    </source>
</evidence>
<dbReference type="AlphaFoldDB" id="A0AAF0ERE9"/>
<gene>
    <name evidence="7" type="ORF">MCUN1_000555</name>
</gene>
<name>A0AAF0ERE9_9BASI</name>
<accession>A0AAF0ERE9</accession>
<dbReference type="InterPro" id="IPR019810">
    <property type="entry name" value="Citrate_synthase_AS"/>
</dbReference>
<dbReference type="GO" id="GO:0005975">
    <property type="term" value="P:carbohydrate metabolic process"/>
    <property type="evidence" value="ECO:0007669"/>
    <property type="project" value="TreeGrafter"/>
</dbReference>
<comment type="similarity">
    <text evidence="2 6">Belongs to the citrate synthase family.</text>
</comment>